<organism evidence="1 2">
    <name type="scientific">Sphingobacterium kitahiroshimense</name>
    <dbReference type="NCBI Taxonomy" id="470446"/>
    <lineage>
        <taxon>Bacteria</taxon>
        <taxon>Pseudomonadati</taxon>
        <taxon>Bacteroidota</taxon>
        <taxon>Sphingobacteriia</taxon>
        <taxon>Sphingobacteriales</taxon>
        <taxon>Sphingobacteriaceae</taxon>
        <taxon>Sphingobacterium</taxon>
    </lineage>
</organism>
<evidence type="ECO:0008006" key="3">
    <source>
        <dbReference type="Google" id="ProtNLM"/>
    </source>
</evidence>
<comment type="caution">
    <text evidence="1">The sequence shown here is derived from an EMBL/GenBank/DDBJ whole genome shotgun (WGS) entry which is preliminary data.</text>
</comment>
<evidence type="ECO:0000313" key="1">
    <source>
        <dbReference type="EMBL" id="MEN5378800.1"/>
    </source>
</evidence>
<name>A0ABV0BVH5_9SPHI</name>
<sequence>MKKIINSSKLVLIAAVLLFNSCKKDDPVHEHDNEEMKTMTLSFTEKTTNAKVEVIIDATDTKPQSLNLKKGNYDLDIKLKDFDGHEVQQEISDDADEHQFFFVGPTKEQITFTYLDQQVGLKSNWKVLDKASAIPMKIVLMHGLNKTKVTAADWNNSSYQSIGGGTPDISVNVTLNLID</sequence>
<protein>
    <recommendedName>
        <fullName evidence="3">Lipoprotein</fullName>
    </recommendedName>
</protein>
<gene>
    <name evidence="1" type="ORF">ABE541_16165</name>
</gene>
<reference evidence="1 2" key="1">
    <citation type="submission" date="2024-04" db="EMBL/GenBank/DDBJ databases">
        <title>WGS of bacteria from Torrens River.</title>
        <authorList>
            <person name="Wyrsch E.R."/>
            <person name="Drigo B."/>
        </authorList>
    </citation>
    <scope>NUCLEOTIDE SEQUENCE [LARGE SCALE GENOMIC DNA]</scope>
    <source>
        <strain evidence="1 2">TWI391</strain>
    </source>
</reference>
<dbReference type="Proteomes" id="UP001409291">
    <property type="component" value="Unassembled WGS sequence"/>
</dbReference>
<evidence type="ECO:0000313" key="2">
    <source>
        <dbReference type="Proteomes" id="UP001409291"/>
    </source>
</evidence>
<accession>A0ABV0BVH5</accession>
<proteinExistence type="predicted"/>
<keyword evidence="2" id="KW-1185">Reference proteome</keyword>
<dbReference type="RefSeq" id="WP_021191776.1">
    <property type="nucleotide sequence ID" value="NZ_JAOQNK010000001.1"/>
</dbReference>
<dbReference type="EMBL" id="JBDJNQ010000008">
    <property type="protein sequence ID" value="MEN5378800.1"/>
    <property type="molecule type" value="Genomic_DNA"/>
</dbReference>